<evidence type="ECO:0000259" key="1">
    <source>
        <dbReference type="Pfam" id="PF00927"/>
    </source>
</evidence>
<organism evidence="2 3">
    <name type="scientific">Pan troglodytes</name>
    <name type="common">Chimpanzee</name>
    <dbReference type="NCBI Taxonomy" id="9598"/>
    <lineage>
        <taxon>Eukaryota</taxon>
        <taxon>Metazoa</taxon>
        <taxon>Chordata</taxon>
        <taxon>Craniata</taxon>
        <taxon>Vertebrata</taxon>
        <taxon>Euteleostomi</taxon>
        <taxon>Mammalia</taxon>
        <taxon>Eutheria</taxon>
        <taxon>Euarchontoglires</taxon>
        <taxon>Primates</taxon>
        <taxon>Haplorrhini</taxon>
        <taxon>Catarrhini</taxon>
        <taxon>Hominidae</taxon>
        <taxon>Pan</taxon>
    </lineage>
</organism>
<reference evidence="2 3" key="1">
    <citation type="submission" date="2017-12" db="EMBL/GenBank/DDBJ databases">
        <title>High-resolution comparative analysis of great ape genomes.</title>
        <authorList>
            <person name="Pollen A."/>
            <person name="Hastie A."/>
            <person name="Hormozdiari F."/>
            <person name="Dougherty M."/>
            <person name="Liu R."/>
            <person name="Chaisson M."/>
            <person name="Hoppe E."/>
            <person name="Hill C."/>
            <person name="Pang A."/>
            <person name="Hillier L."/>
            <person name="Baker C."/>
            <person name="Armstrong J."/>
            <person name="Shendure J."/>
            <person name="Paten B."/>
            <person name="Wilson R."/>
            <person name="Chao H."/>
            <person name="Schneider V."/>
            <person name="Ventura M."/>
            <person name="Kronenberg Z."/>
            <person name="Murali S."/>
            <person name="Gordon D."/>
            <person name="Cantsilieris S."/>
            <person name="Munson K."/>
            <person name="Nelson B."/>
            <person name="Raja A."/>
            <person name="Underwood J."/>
            <person name="Diekhans M."/>
            <person name="Fiddes I."/>
            <person name="Haussler D."/>
            <person name="Eichler E."/>
        </authorList>
    </citation>
    <scope>NUCLEOTIDE SEQUENCE [LARGE SCALE GENOMIC DNA]</scope>
    <source>
        <strain evidence="2">Yerkes chimp pedigree #C0471</strain>
    </source>
</reference>
<dbReference type="GO" id="GO:0003810">
    <property type="term" value="F:protein-glutamine gamma-glutamyltransferase activity"/>
    <property type="evidence" value="ECO:0007669"/>
    <property type="project" value="InterPro"/>
</dbReference>
<dbReference type="SUPFAM" id="SSF49309">
    <property type="entry name" value="Transglutaminase, two C-terminal domains"/>
    <property type="match status" value="1"/>
</dbReference>
<dbReference type="InterPro" id="IPR008958">
    <property type="entry name" value="Transglutaminase_C"/>
</dbReference>
<dbReference type="Proteomes" id="UP000236370">
    <property type="component" value="Unassembled WGS sequence"/>
</dbReference>
<dbReference type="PANTHER" id="PTHR11590:SF44">
    <property type="entry name" value="PROTEIN 4.2"/>
    <property type="match status" value="1"/>
</dbReference>
<dbReference type="EMBL" id="NBAG03000046">
    <property type="protein sequence ID" value="PNI94600.1"/>
    <property type="molecule type" value="Genomic_DNA"/>
</dbReference>
<accession>A0A2J8QE96</accession>
<dbReference type="Gene3D" id="2.60.40.10">
    <property type="entry name" value="Immunoglobulins"/>
    <property type="match status" value="1"/>
</dbReference>
<dbReference type="Gene3D" id="3.90.260.10">
    <property type="entry name" value="Transglutaminase-like"/>
    <property type="match status" value="1"/>
</dbReference>
<dbReference type="InterPro" id="IPR013783">
    <property type="entry name" value="Ig-like_fold"/>
</dbReference>
<protein>
    <submittedName>
        <fullName evidence="2">EPB42 isoform 9</fullName>
    </submittedName>
</protein>
<proteinExistence type="predicted"/>
<dbReference type="Pfam" id="PF00927">
    <property type="entry name" value="Transglut_C"/>
    <property type="match status" value="1"/>
</dbReference>
<dbReference type="InterPro" id="IPR038765">
    <property type="entry name" value="Papain-like_cys_pep_sf"/>
</dbReference>
<dbReference type="SUPFAM" id="SSF54001">
    <property type="entry name" value="Cysteine proteinases"/>
    <property type="match status" value="1"/>
</dbReference>
<evidence type="ECO:0000313" key="2">
    <source>
        <dbReference type="EMBL" id="PNI94600.1"/>
    </source>
</evidence>
<sequence>MTRPALPQGYDGWQILHPSAPNGGRVLESCDLVPVRAVKEGTLGLTPAVSDLFAAINASCVVWKCCEDGTLELTDSNTKYVGNNISTKGVGSDRCEDITQNYKYPEGSLQEKEVLERVEKEKMEREKDNGIRPPSLETASPLYLLLKAPSSLPLRGDAQISVTLVNHSEQEKAVQLAIGVQAVHYNGVLAAKLWRKKLHLTLSANLGNALWPHQTPPDTHTHGPCLGQTAATGHPLQSLEMALSPCCSLSCSLSFIHSTHIYWA</sequence>
<gene>
    <name evidence="2" type="ORF">CK820_G0033584</name>
</gene>
<dbReference type="InterPro" id="IPR050779">
    <property type="entry name" value="Transglutaminase"/>
</dbReference>
<dbReference type="InterPro" id="IPR036238">
    <property type="entry name" value="Transglutaminase_C_sf"/>
</dbReference>
<dbReference type="PANTHER" id="PTHR11590">
    <property type="entry name" value="PROTEIN-GLUTAMINE GAMMA-GLUTAMYLTRANSFERASE"/>
    <property type="match status" value="1"/>
</dbReference>
<dbReference type="InterPro" id="IPR036985">
    <property type="entry name" value="Transglutaminase-like_sf"/>
</dbReference>
<evidence type="ECO:0000313" key="3">
    <source>
        <dbReference type="Proteomes" id="UP000236370"/>
    </source>
</evidence>
<feature type="domain" description="Transglutaminase C-terminal" evidence="1">
    <location>
        <begin position="144"/>
        <end position="206"/>
    </location>
</feature>
<name>A0A2J8QE96_PANTR</name>
<dbReference type="AlphaFoldDB" id="A0A2J8QE96"/>
<comment type="caution">
    <text evidence="2">The sequence shown here is derived from an EMBL/GenBank/DDBJ whole genome shotgun (WGS) entry which is preliminary data.</text>
</comment>